<dbReference type="Gene3D" id="2.40.128.20">
    <property type="match status" value="1"/>
</dbReference>
<organism evidence="2">
    <name type="scientific">Pyrodinium bahamense</name>
    <dbReference type="NCBI Taxonomy" id="73915"/>
    <lineage>
        <taxon>Eukaryota</taxon>
        <taxon>Sar</taxon>
        <taxon>Alveolata</taxon>
        <taxon>Dinophyceae</taxon>
        <taxon>Gonyaulacales</taxon>
        <taxon>Pyrocystaceae</taxon>
        <taxon>Pyrodinium</taxon>
    </lineage>
</organism>
<name>A0A7S0FEU9_9DINO</name>
<evidence type="ECO:0000313" key="2">
    <source>
        <dbReference type="EMBL" id="CAD8354679.1"/>
    </source>
</evidence>
<dbReference type="GO" id="GO:0005737">
    <property type="term" value="C:cytoplasm"/>
    <property type="evidence" value="ECO:0007669"/>
    <property type="project" value="TreeGrafter"/>
</dbReference>
<reference evidence="2" key="1">
    <citation type="submission" date="2021-01" db="EMBL/GenBank/DDBJ databases">
        <authorList>
            <person name="Corre E."/>
            <person name="Pelletier E."/>
            <person name="Niang G."/>
            <person name="Scheremetjew M."/>
            <person name="Finn R."/>
            <person name="Kale V."/>
            <person name="Holt S."/>
            <person name="Cochrane G."/>
            <person name="Meng A."/>
            <person name="Brown T."/>
            <person name="Cohen L."/>
        </authorList>
    </citation>
    <scope>NUCLEOTIDE SEQUENCE</scope>
    <source>
        <strain evidence="2">Pbaha01</strain>
    </source>
</reference>
<accession>A0A7S0FEU9</accession>
<dbReference type="SUPFAM" id="SSF50814">
    <property type="entry name" value="Lipocalins"/>
    <property type="match status" value="1"/>
</dbReference>
<dbReference type="PIRSF" id="PIRSF036893">
    <property type="entry name" value="Lipocalin_ApoD"/>
    <property type="match status" value="1"/>
</dbReference>
<dbReference type="PANTHER" id="PTHR10612:SF34">
    <property type="entry name" value="APOLIPOPROTEIN D"/>
    <property type="match status" value="1"/>
</dbReference>
<comment type="similarity">
    <text evidence="1">Belongs to the calycin superfamily. Lipocalin family.</text>
</comment>
<dbReference type="PANTHER" id="PTHR10612">
    <property type="entry name" value="APOLIPOPROTEIN D"/>
    <property type="match status" value="1"/>
</dbReference>
<evidence type="ECO:0008006" key="3">
    <source>
        <dbReference type="Google" id="ProtNLM"/>
    </source>
</evidence>
<dbReference type="InterPro" id="IPR012674">
    <property type="entry name" value="Calycin"/>
</dbReference>
<proteinExistence type="inferred from homology"/>
<dbReference type="GO" id="GO:0000302">
    <property type="term" value="P:response to reactive oxygen species"/>
    <property type="evidence" value="ECO:0007669"/>
    <property type="project" value="TreeGrafter"/>
</dbReference>
<sequence>MARSCALNLVLHAAALHVLAALENAPMEFLGAPAASANQCPTVTTQPNFDLDAFIARRWHVQQQMPVLYLPVSQNFCVFAEYSRLAKPSLFGYTIQVHNYAQEASGTVHDSGTKICARSADPKDPAKLEVGPCFLPAIKGITTGPYWVLAYDEDEGYALISGGQPQIQGEGGCRTGSGVNGAGLWIFTRSQQRDEVLVQKVRGIAKGKGFDLSVLNDVNQSQCAGAGADELVV</sequence>
<dbReference type="InterPro" id="IPR022271">
    <property type="entry name" value="Lipocalin_ApoD"/>
</dbReference>
<protein>
    <recommendedName>
        <fullName evidence="3">Lipocalin/cytosolic fatty-acid binding domain-containing protein</fullName>
    </recommendedName>
</protein>
<dbReference type="AlphaFoldDB" id="A0A7S0FEU9"/>
<dbReference type="GO" id="GO:0006629">
    <property type="term" value="P:lipid metabolic process"/>
    <property type="evidence" value="ECO:0007669"/>
    <property type="project" value="TreeGrafter"/>
</dbReference>
<feature type="signal peptide" evidence="1">
    <location>
        <begin position="1"/>
        <end position="20"/>
    </location>
</feature>
<dbReference type="EMBL" id="HBEG01016713">
    <property type="protein sequence ID" value="CAD8354679.1"/>
    <property type="molecule type" value="Transcribed_RNA"/>
</dbReference>
<gene>
    <name evidence="2" type="ORF">PBAH0796_LOCUS10046</name>
</gene>
<keyword evidence="1" id="KW-0732">Signal</keyword>
<feature type="chain" id="PRO_5031674575" description="Lipocalin/cytosolic fatty-acid binding domain-containing protein" evidence="1">
    <location>
        <begin position="21"/>
        <end position="233"/>
    </location>
</feature>
<evidence type="ECO:0000256" key="1">
    <source>
        <dbReference type="PIRNR" id="PIRNR036893"/>
    </source>
</evidence>